<sequence>MAQDRDEKNPLSFSGSIDTYFQTNLTAPDDTPQSFGTAFADQLGFALGMVNVIANYDGPKTGAVADLTFGPRGEAATSGFNVNQLYVYWNVTEKTKLTLGRFNTYLGYEVISPLDNFHYSTSYEFSFGPFTHLGLRADFELSEDFSLMLALMNVTDVNNNLTGAYAGGAQLGYKGQFLNFYYDGGEALGFEIDYTGGFEVSDSFFMGINASYDENNGTGFYGGSIYPELKASDNFKVGLRAEYFAQTSDILATDPNVFATTLTGSYTIENLIIKPEIRLDSWSDNEPYLNRDGAATKSLSSFLIAAIYSF</sequence>
<dbReference type="Pfam" id="PF07642">
    <property type="entry name" value="BBP2"/>
    <property type="match status" value="1"/>
</dbReference>
<dbReference type="RefSeq" id="WP_379932887.1">
    <property type="nucleotide sequence ID" value="NZ_JBHTHY010000003.1"/>
</dbReference>
<dbReference type="EMBL" id="JBHTHY010000003">
    <property type="protein sequence ID" value="MFD0796913.1"/>
    <property type="molecule type" value="Genomic_DNA"/>
</dbReference>
<name>A0ABW3B128_9FLAO</name>
<keyword evidence="2" id="KW-1185">Reference proteome</keyword>
<dbReference type="InterPro" id="IPR011486">
    <property type="entry name" value="BBP2"/>
</dbReference>
<dbReference type="Proteomes" id="UP001597012">
    <property type="component" value="Unassembled WGS sequence"/>
</dbReference>
<dbReference type="SUPFAM" id="SSF56935">
    <property type="entry name" value="Porins"/>
    <property type="match status" value="1"/>
</dbReference>
<gene>
    <name evidence="1" type="ORF">ACFQZJ_05545</name>
</gene>
<evidence type="ECO:0000313" key="2">
    <source>
        <dbReference type="Proteomes" id="UP001597012"/>
    </source>
</evidence>
<organism evidence="1 2">
    <name type="scientific">Maribacter chungangensis</name>
    <dbReference type="NCBI Taxonomy" id="1069117"/>
    <lineage>
        <taxon>Bacteria</taxon>
        <taxon>Pseudomonadati</taxon>
        <taxon>Bacteroidota</taxon>
        <taxon>Flavobacteriia</taxon>
        <taxon>Flavobacteriales</taxon>
        <taxon>Flavobacteriaceae</taxon>
        <taxon>Maribacter</taxon>
    </lineage>
</organism>
<protein>
    <submittedName>
        <fullName evidence="1">Outer membrane beta-barrel protein</fullName>
    </submittedName>
</protein>
<accession>A0ABW3B128</accession>
<evidence type="ECO:0000313" key="1">
    <source>
        <dbReference type="EMBL" id="MFD0796913.1"/>
    </source>
</evidence>
<comment type="caution">
    <text evidence="1">The sequence shown here is derived from an EMBL/GenBank/DDBJ whole genome shotgun (WGS) entry which is preliminary data.</text>
</comment>
<proteinExistence type="predicted"/>
<reference evidence="2" key="1">
    <citation type="journal article" date="2019" name="Int. J. Syst. Evol. Microbiol.">
        <title>The Global Catalogue of Microorganisms (GCM) 10K type strain sequencing project: providing services to taxonomists for standard genome sequencing and annotation.</title>
        <authorList>
            <consortium name="The Broad Institute Genomics Platform"/>
            <consortium name="The Broad Institute Genome Sequencing Center for Infectious Disease"/>
            <person name="Wu L."/>
            <person name="Ma J."/>
        </authorList>
    </citation>
    <scope>NUCLEOTIDE SEQUENCE [LARGE SCALE GENOMIC DNA]</scope>
    <source>
        <strain evidence="2">CCUG 61948</strain>
    </source>
</reference>